<keyword evidence="2 4" id="KW-0863">Zinc-finger</keyword>
<evidence type="ECO:0000256" key="1">
    <source>
        <dbReference type="ARBA" id="ARBA00022723"/>
    </source>
</evidence>
<dbReference type="InterPro" id="IPR001841">
    <property type="entry name" value="Znf_RING"/>
</dbReference>
<feature type="domain" description="RING-type" evidence="6">
    <location>
        <begin position="195"/>
        <end position="233"/>
    </location>
</feature>
<sequence>MFYNVLSYCYSYMKQMAEATNWSPYINIANHSNIKHLAMSATKIVLEVTKAVTFVVTIVFMLFVLCLEQRLHYFQPTRLFTLITATYYLATEKMFADIFPTLLAHLRISCLDNLEILWAPVILSCTAQSLSFASAFAALFCGAYKGALITFYLNVYLNYKKLINGSLRVLDEERALVSVFRFASKKELDEYEDVCAVCLNEMQVARVTPCHHIFHTDCLRKCLLNCDRCPVCKRELKFS</sequence>
<dbReference type="GO" id="GO:0008270">
    <property type="term" value="F:zinc ion binding"/>
    <property type="evidence" value="ECO:0007669"/>
    <property type="project" value="UniProtKB-KW"/>
</dbReference>
<proteinExistence type="predicted"/>
<keyword evidence="5" id="KW-0812">Transmembrane</keyword>
<dbReference type="GO" id="GO:0043161">
    <property type="term" value="P:proteasome-mediated ubiquitin-dependent protein catabolic process"/>
    <property type="evidence" value="ECO:0007669"/>
    <property type="project" value="TreeGrafter"/>
</dbReference>
<evidence type="ECO:0000256" key="5">
    <source>
        <dbReference type="SAM" id="Phobius"/>
    </source>
</evidence>
<dbReference type="Pfam" id="PF13639">
    <property type="entry name" value="zf-RING_2"/>
    <property type="match status" value="1"/>
</dbReference>
<evidence type="ECO:0000256" key="3">
    <source>
        <dbReference type="ARBA" id="ARBA00022833"/>
    </source>
</evidence>
<evidence type="ECO:0000256" key="4">
    <source>
        <dbReference type="PROSITE-ProRule" id="PRU00175"/>
    </source>
</evidence>
<dbReference type="PANTHER" id="PTHR22763:SF190">
    <property type="entry name" value="RING FINGER PROTEIN 24"/>
    <property type="match status" value="1"/>
</dbReference>
<evidence type="ECO:0000259" key="6">
    <source>
        <dbReference type="PROSITE" id="PS50089"/>
    </source>
</evidence>
<comment type="caution">
    <text evidence="7">The sequence shown here is derived from an EMBL/GenBank/DDBJ whole genome shotgun (WGS) entry which is preliminary data.</text>
</comment>
<keyword evidence="5" id="KW-1133">Transmembrane helix</keyword>
<feature type="transmembrane region" description="Helical" evidence="5">
    <location>
        <begin position="48"/>
        <end position="67"/>
    </location>
</feature>
<evidence type="ECO:0000313" key="8">
    <source>
        <dbReference type="Proteomes" id="UP001367676"/>
    </source>
</evidence>
<dbReference type="PROSITE" id="PS50089">
    <property type="entry name" value="ZF_RING_2"/>
    <property type="match status" value="1"/>
</dbReference>
<gene>
    <name evidence="7" type="ORF">V9T40_003651</name>
</gene>
<dbReference type="InterPro" id="IPR050731">
    <property type="entry name" value="HRD1_E3_ubiq-ligases"/>
</dbReference>
<dbReference type="AlphaFoldDB" id="A0AAN9TRP9"/>
<organism evidence="7 8">
    <name type="scientific">Parthenolecanium corni</name>
    <dbReference type="NCBI Taxonomy" id="536013"/>
    <lineage>
        <taxon>Eukaryota</taxon>
        <taxon>Metazoa</taxon>
        <taxon>Ecdysozoa</taxon>
        <taxon>Arthropoda</taxon>
        <taxon>Hexapoda</taxon>
        <taxon>Insecta</taxon>
        <taxon>Pterygota</taxon>
        <taxon>Neoptera</taxon>
        <taxon>Paraneoptera</taxon>
        <taxon>Hemiptera</taxon>
        <taxon>Sternorrhyncha</taxon>
        <taxon>Coccoidea</taxon>
        <taxon>Coccidae</taxon>
        <taxon>Parthenolecanium</taxon>
    </lineage>
</organism>
<keyword evidence="1" id="KW-0479">Metal-binding</keyword>
<protein>
    <recommendedName>
        <fullName evidence="6">RING-type domain-containing protein</fullName>
    </recommendedName>
</protein>
<dbReference type="SMART" id="SM00184">
    <property type="entry name" value="RING"/>
    <property type="match status" value="1"/>
</dbReference>
<evidence type="ECO:0000256" key="2">
    <source>
        <dbReference type="ARBA" id="ARBA00022771"/>
    </source>
</evidence>
<evidence type="ECO:0000313" key="7">
    <source>
        <dbReference type="EMBL" id="KAK7603652.1"/>
    </source>
</evidence>
<keyword evidence="8" id="KW-1185">Reference proteome</keyword>
<accession>A0AAN9TRP9</accession>
<dbReference type="InterPro" id="IPR013083">
    <property type="entry name" value="Znf_RING/FYVE/PHD"/>
</dbReference>
<dbReference type="SUPFAM" id="SSF57850">
    <property type="entry name" value="RING/U-box"/>
    <property type="match status" value="1"/>
</dbReference>
<dbReference type="Proteomes" id="UP001367676">
    <property type="component" value="Unassembled WGS sequence"/>
</dbReference>
<dbReference type="PANTHER" id="PTHR22763">
    <property type="entry name" value="RING ZINC FINGER PROTEIN"/>
    <property type="match status" value="1"/>
</dbReference>
<reference evidence="7 8" key="1">
    <citation type="submission" date="2024-03" db="EMBL/GenBank/DDBJ databases">
        <title>Adaptation during the transition from Ophiocordyceps entomopathogen to insect associate is accompanied by gene loss and intensified selection.</title>
        <authorList>
            <person name="Ward C.M."/>
            <person name="Onetto C.A."/>
            <person name="Borneman A.R."/>
        </authorList>
    </citation>
    <scope>NUCLEOTIDE SEQUENCE [LARGE SCALE GENOMIC DNA]</scope>
    <source>
        <strain evidence="7">AWRI1</strain>
        <tissue evidence="7">Single Adult Female</tissue>
    </source>
</reference>
<feature type="transmembrane region" description="Helical" evidence="5">
    <location>
        <begin position="79"/>
        <end position="96"/>
    </location>
</feature>
<name>A0AAN9TRP9_9HEMI</name>
<dbReference type="GO" id="GO:0012505">
    <property type="term" value="C:endomembrane system"/>
    <property type="evidence" value="ECO:0007669"/>
    <property type="project" value="TreeGrafter"/>
</dbReference>
<dbReference type="GO" id="GO:0061630">
    <property type="term" value="F:ubiquitin protein ligase activity"/>
    <property type="evidence" value="ECO:0007669"/>
    <property type="project" value="TreeGrafter"/>
</dbReference>
<dbReference type="EMBL" id="JBBCAQ010000006">
    <property type="protein sequence ID" value="KAK7603652.1"/>
    <property type="molecule type" value="Genomic_DNA"/>
</dbReference>
<dbReference type="Gene3D" id="3.30.40.10">
    <property type="entry name" value="Zinc/RING finger domain, C3HC4 (zinc finger)"/>
    <property type="match status" value="1"/>
</dbReference>
<keyword evidence="3" id="KW-0862">Zinc</keyword>
<keyword evidence="5" id="KW-0472">Membrane</keyword>